<evidence type="ECO:0000313" key="4">
    <source>
        <dbReference type="Proteomes" id="UP000053354"/>
    </source>
</evidence>
<dbReference type="PANTHER" id="PTHR31435">
    <property type="entry name" value="PROTEIN NATD1"/>
    <property type="match status" value="1"/>
</dbReference>
<evidence type="ECO:0000259" key="1">
    <source>
        <dbReference type="PROSITE" id="PS51186"/>
    </source>
</evidence>
<dbReference type="PROSITE" id="PS51186">
    <property type="entry name" value="GNAT"/>
    <property type="match status" value="1"/>
</dbReference>
<dbReference type="Proteomes" id="UP000053354">
    <property type="component" value="Chromosome"/>
</dbReference>
<accession>A0A1B1S1D1</accession>
<dbReference type="GO" id="GO:0016747">
    <property type="term" value="F:acyltransferase activity, transferring groups other than amino-acyl groups"/>
    <property type="evidence" value="ECO:0007669"/>
    <property type="project" value="InterPro"/>
</dbReference>
<dbReference type="KEGG" id="pll:I858_008295"/>
<dbReference type="PROSITE" id="PS51729">
    <property type="entry name" value="GNAT_YJDJ"/>
    <property type="match status" value="1"/>
</dbReference>
<sequence>MEIKAGENKFYIGNDPVEPDAEVHFVPTGPKLMIIDHTYVSESLRGQGVGEKLVKKAVDYARQEDIRIVPLCPFAKKEFSSHPEYEDVLAT</sequence>
<organism evidence="3 4">
    <name type="scientific">Planococcus versutus</name>
    <dbReference type="NCBI Taxonomy" id="1302659"/>
    <lineage>
        <taxon>Bacteria</taxon>
        <taxon>Bacillati</taxon>
        <taxon>Bacillota</taxon>
        <taxon>Bacilli</taxon>
        <taxon>Bacillales</taxon>
        <taxon>Caryophanaceae</taxon>
        <taxon>Planococcus</taxon>
    </lineage>
</organism>
<gene>
    <name evidence="3" type="ORF">I858_008295</name>
</gene>
<feature type="domain" description="N-acetyltransferase" evidence="2">
    <location>
        <begin position="2"/>
        <end position="90"/>
    </location>
</feature>
<dbReference type="Pfam" id="PF14542">
    <property type="entry name" value="Acetyltransf_CG"/>
    <property type="match status" value="1"/>
</dbReference>
<dbReference type="RefSeq" id="WP_049693795.1">
    <property type="nucleotide sequence ID" value="NZ_CP016540.2"/>
</dbReference>
<protein>
    <submittedName>
        <fullName evidence="3">GNAT family N-acetyltransferase</fullName>
    </submittedName>
</protein>
<dbReference type="EMBL" id="CP016540">
    <property type="protein sequence ID" value="ANU26993.1"/>
    <property type="molecule type" value="Genomic_DNA"/>
</dbReference>
<evidence type="ECO:0000259" key="2">
    <source>
        <dbReference type="PROSITE" id="PS51729"/>
    </source>
</evidence>
<dbReference type="PANTHER" id="PTHR31435:SF10">
    <property type="entry name" value="BSR4717 PROTEIN"/>
    <property type="match status" value="1"/>
</dbReference>
<dbReference type="AlphaFoldDB" id="A0A1B1S1D1"/>
<proteinExistence type="predicted"/>
<keyword evidence="4" id="KW-1185">Reference proteome</keyword>
<name>A0A1B1S1D1_9BACL</name>
<dbReference type="InterPro" id="IPR000182">
    <property type="entry name" value="GNAT_dom"/>
</dbReference>
<dbReference type="InterPro" id="IPR016181">
    <property type="entry name" value="Acyl_CoA_acyltransferase"/>
</dbReference>
<dbReference type="SUPFAM" id="SSF55729">
    <property type="entry name" value="Acyl-CoA N-acyltransferases (Nat)"/>
    <property type="match status" value="1"/>
</dbReference>
<dbReference type="CDD" id="cd04301">
    <property type="entry name" value="NAT_SF"/>
    <property type="match status" value="1"/>
</dbReference>
<dbReference type="STRING" id="1302659.I858_008295"/>
<evidence type="ECO:0000313" key="3">
    <source>
        <dbReference type="EMBL" id="ANU26993.1"/>
    </source>
</evidence>
<feature type="domain" description="N-acetyltransferase" evidence="1">
    <location>
        <begin position="1"/>
        <end position="91"/>
    </location>
</feature>
<dbReference type="InterPro" id="IPR045057">
    <property type="entry name" value="Gcn5-rel_NAT"/>
</dbReference>
<dbReference type="OrthoDB" id="9793389at2"/>
<reference evidence="3" key="1">
    <citation type="submission" date="2016-10" db="EMBL/GenBank/DDBJ databases">
        <authorList>
            <person name="See-Too W.S."/>
        </authorList>
    </citation>
    <scope>NUCLEOTIDE SEQUENCE</scope>
    <source>
        <strain evidence="3">L10.15</strain>
    </source>
</reference>
<dbReference type="Gene3D" id="3.40.630.30">
    <property type="match status" value="1"/>
</dbReference>
<dbReference type="InterPro" id="IPR031165">
    <property type="entry name" value="GNAT_YJDJ"/>
</dbReference>